<feature type="domain" description="Helicase C-terminal" evidence="1">
    <location>
        <begin position="23"/>
        <end position="86"/>
    </location>
</feature>
<evidence type="ECO:0000313" key="2">
    <source>
        <dbReference type="Proteomes" id="UP000887540"/>
    </source>
</evidence>
<protein>
    <submittedName>
        <fullName evidence="3">Helicase C-terminal domain-containing protein</fullName>
    </submittedName>
</protein>
<dbReference type="InterPro" id="IPR027417">
    <property type="entry name" value="P-loop_NTPase"/>
</dbReference>
<evidence type="ECO:0000259" key="1">
    <source>
        <dbReference type="PROSITE" id="PS51194"/>
    </source>
</evidence>
<dbReference type="Pfam" id="PF00271">
    <property type="entry name" value="Helicase_C"/>
    <property type="match status" value="1"/>
</dbReference>
<dbReference type="WBParaSite" id="ACRNAN_scaffold19570.g21912.t1">
    <property type="protein sequence ID" value="ACRNAN_scaffold19570.g21912.t1"/>
    <property type="gene ID" value="ACRNAN_scaffold19570.g21912"/>
</dbReference>
<proteinExistence type="predicted"/>
<dbReference type="SUPFAM" id="SSF52540">
    <property type="entry name" value="P-loop containing nucleoside triphosphate hydrolases"/>
    <property type="match status" value="1"/>
</dbReference>
<organism evidence="2 3">
    <name type="scientific">Acrobeloides nanus</name>
    <dbReference type="NCBI Taxonomy" id="290746"/>
    <lineage>
        <taxon>Eukaryota</taxon>
        <taxon>Metazoa</taxon>
        <taxon>Ecdysozoa</taxon>
        <taxon>Nematoda</taxon>
        <taxon>Chromadorea</taxon>
        <taxon>Rhabditida</taxon>
        <taxon>Tylenchina</taxon>
        <taxon>Cephalobomorpha</taxon>
        <taxon>Cephaloboidea</taxon>
        <taxon>Cephalobidae</taxon>
        <taxon>Acrobeloides</taxon>
    </lineage>
</organism>
<accession>A0A914D734</accession>
<dbReference type="InterPro" id="IPR001650">
    <property type="entry name" value="Helicase_C-like"/>
</dbReference>
<dbReference type="AlphaFoldDB" id="A0A914D734"/>
<dbReference type="Gene3D" id="3.40.50.300">
    <property type="entry name" value="P-loop containing nucleotide triphosphate hydrolases"/>
    <property type="match status" value="1"/>
</dbReference>
<dbReference type="PROSITE" id="PS51194">
    <property type="entry name" value="HELICASE_CTER"/>
    <property type="match status" value="1"/>
</dbReference>
<dbReference type="PANTHER" id="PTHR47958">
    <property type="entry name" value="ATP-DEPENDENT RNA HELICASE DBP3"/>
    <property type="match status" value="1"/>
</dbReference>
<evidence type="ECO:0000313" key="3">
    <source>
        <dbReference type="WBParaSite" id="ACRNAN_scaffold19570.g21912.t1"/>
    </source>
</evidence>
<sequence>DLSANHNIEQNVEVIEEAQKPTRLFQLLEEIMQQKECKTIIFTETKRRADDLTRGMRKDGYQALCIHGDKQQSERDWTLSRKFMLR</sequence>
<dbReference type="Proteomes" id="UP000887540">
    <property type="component" value="Unplaced"/>
</dbReference>
<keyword evidence="2" id="KW-1185">Reference proteome</keyword>
<reference evidence="3" key="1">
    <citation type="submission" date="2022-11" db="UniProtKB">
        <authorList>
            <consortium name="WormBaseParasite"/>
        </authorList>
    </citation>
    <scope>IDENTIFICATION</scope>
</reference>
<name>A0A914D734_9BILA</name>